<evidence type="ECO:0000313" key="4">
    <source>
        <dbReference type="EMBL" id="CAF4017555.1"/>
    </source>
</evidence>
<dbReference type="EMBL" id="CAJOBA010036136">
    <property type="protein sequence ID" value="CAF4017555.1"/>
    <property type="molecule type" value="Genomic_DNA"/>
</dbReference>
<dbReference type="AlphaFoldDB" id="A0A8S2NTX5"/>
<dbReference type="Proteomes" id="UP000677228">
    <property type="component" value="Unassembled WGS sequence"/>
</dbReference>
<comment type="caution">
    <text evidence="4">The sequence shown here is derived from an EMBL/GenBank/DDBJ whole genome shotgun (WGS) entry which is preliminary data.</text>
</comment>
<dbReference type="Proteomes" id="UP000682733">
    <property type="component" value="Unassembled WGS sequence"/>
</dbReference>
<feature type="coiled-coil region" evidence="1">
    <location>
        <begin position="101"/>
        <end position="156"/>
    </location>
</feature>
<proteinExistence type="predicted"/>
<gene>
    <name evidence="3" type="ORF">OVA965_LOCUS24329</name>
    <name evidence="4" type="ORF">TMI583_LOCUS25047</name>
</gene>
<feature type="region of interest" description="Disordered" evidence="2">
    <location>
        <begin position="1"/>
        <end position="30"/>
    </location>
</feature>
<feature type="compositionally biased region" description="Polar residues" evidence="2">
    <location>
        <begin position="1"/>
        <end position="11"/>
    </location>
</feature>
<sequence length="185" mass="21223">MADNETSINDSTSKRNYRSRPLPVFGNDAKHNEKATLEQMLANPYSYYEANGPNVYRGAKHHDLEGKVNNMDECAQQKKFLDQGQETGDLKQKIPVIEQEKHDLKIELEISNEELQKVKQEKHDLEIELETSNEELQKVKQENHDIKEQLVCAQVEDDLQVIDDSISRQIAAGPEPYLSNAVMPY</sequence>
<protein>
    <submittedName>
        <fullName evidence="4">Uncharacterized protein</fullName>
    </submittedName>
</protein>
<evidence type="ECO:0000256" key="1">
    <source>
        <dbReference type="SAM" id="Coils"/>
    </source>
</evidence>
<evidence type="ECO:0000313" key="3">
    <source>
        <dbReference type="EMBL" id="CAF1208464.1"/>
    </source>
</evidence>
<dbReference type="EMBL" id="CAJNOK010014605">
    <property type="protein sequence ID" value="CAF1208464.1"/>
    <property type="molecule type" value="Genomic_DNA"/>
</dbReference>
<keyword evidence="1" id="KW-0175">Coiled coil</keyword>
<evidence type="ECO:0000256" key="2">
    <source>
        <dbReference type="SAM" id="MobiDB-lite"/>
    </source>
</evidence>
<evidence type="ECO:0000313" key="5">
    <source>
        <dbReference type="Proteomes" id="UP000682733"/>
    </source>
</evidence>
<organism evidence="4 5">
    <name type="scientific">Didymodactylos carnosus</name>
    <dbReference type="NCBI Taxonomy" id="1234261"/>
    <lineage>
        <taxon>Eukaryota</taxon>
        <taxon>Metazoa</taxon>
        <taxon>Spiralia</taxon>
        <taxon>Gnathifera</taxon>
        <taxon>Rotifera</taxon>
        <taxon>Eurotatoria</taxon>
        <taxon>Bdelloidea</taxon>
        <taxon>Philodinida</taxon>
        <taxon>Philodinidae</taxon>
        <taxon>Didymodactylos</taxon>
    </lineage>
</organism>
<name>A0A8S2NTX5_9BILA</name>
<reference evidence="4" key="1">
    <citation type="submission" date="2021-02" db="EMBL/GenBank/DDBJ databases">
        <authorList>
            <person name="Nowell W R."/>
        </authorList>
    </citation>
    <scope>NUCLEOTIDE SEQUENCE</scope>
</reference>
<accession>A0A8S2NTX5</accession>